<dbReference type="Gene3D" id="1.10.260.40">
    <property type="entry name" value="lambda repressor-like DNA-binding domains"/>
    <property type="match status" value="1"/>
</dbReference>
<dbReference type="SMART" id="SM00530">
    <property type="entry name" value="HTH_XRE"/>
    <property type="match status" value="1"/>
</dbReference>
<gene>
    <name evidence="1" type="ORF">GQS40_00035</name>
</gene>
<comment type="caution">
    <text evidence="1">The sequence shown here is derived from an EMBL/GenBank/DDBJ whole genome shotgun (WGS) entry which is preliminary data.</text>
</comment>
<accession>A0A5B8TDF3</accession>
<dbReference type="OrthoDB" id="9805856at2"/>
<dbReference type="InterPro" id="IPR001387">
    <property type="entry name" value="Cro/C1-type_HTH"/>
</dbReference>
<dbReference type="InterPro" id="IPR010982">
    <property type="entry name" value="Lambda_DNA-bd_dom_sf"/>
</dbReference>
<dbReference type="SUPFAM" id="SSF47413">
    <property type="entry name" value="lambda repressor-like DNA-binding domains"/>
    <property type="match status" value="1"/>
</dbReference>
<dbReference type="GO" id="GO:0003677">
    <property type="term" value="F:DNA binding"/>
    <property type="evidence" value="ECO:0007669"/>
    <property type="project" value="InterPro"/>
</dbReference>
<dbReference type="RefSeq" id="WP_024047528.1">
    <property type="nucleotide sequence ID" value="NZ_CP042421.1"/>
</dbReference>
<dbReference type="Proteomes" id="UP000478636">
    <property type="component" value="Unassembled WGS sequence"/>
</dbReference>
<sequence>MTEEYNLLDRVKQLAKEQGKTLSDIEKAAKLGTRSIYSWKNIAPNTKNLETVATVLNTSTDYLLGRTDDPTPIDVYFRIDMKNVPEEKREDFKKELTLLRDFAFKRLQEEEKKLDNQEKDN</sequence>
<protein>
    <submittedName>
        <fullName evidence="1">Transcriptional regulator</fullName>
    </submittedName>
</protein>
<organism evidence="1 2">
    <name type="scientific">Leuconostoc lactis</name>
    <dbReference type="NCBI Taxonomy" id="1246"/>
    <lineage>
        <taxon>Bacteria</taxon>
        <taxon>Bacillati</taxon>
        <taxon>Bacillota</taxon>
        <taxon>Bacilli</taxon>
        <taxon>Lactobacillales</taxon>
        <taxon>Lactobacillaceae</taxon>
        <taxon>Leuconostoc</taxon>
    </lineage>
</organism>
<dbReference type="AlphaFoldDB" id="A0A5B8TDF3"/>
<evidence type="ECO:0000313" key="2">
    <source>
        <dbReference type="Proteomes" id="UP000478636"/>
    </source>
</evidence>
<evidence type="ECO:0000313" key="1">
    <source>
        <dbReference type="EMBL" id="MWN20528.1"/>
    </source>
</evidence>
<proteinExistence type="predicted"/>
<dbReference type="EMBL" id="WSZI01000001">
    <property type="protein sequence ID" value="MWN20528.1"/>
    <property type="molecule type" value="Genomic_DNA"/>
</dbReference>
<name>A0A5B8TDF3_LEULA</name>
<reference evidence="1 2" key="1">
    <citation type="submission" date="2019-12" db="EMBL/GenBank/DDBJ databases">
        <title>Complete genome sequence of Leuconostoc lactis strain AVN1 provides insights into metabolic potential.</title>
        <authorList>
            <person name="Besrour N."/>
            <person name="Najjari A."/>
            <person name="Fhoula I."/>
            <person name="Jaballah S."/>
            <person name="Klibi N."/>
            <person name="Ouzari H.I."/>
        </authorList>
    </citation>
    <scope>NUCLEOTIDE SEQUENCE [LARGE SCALE GENOMIC DNA]</scope>
    <source>
        <strain evidence="1 2">AVN1</strain>
    </source>
</reference>
<dbReference type="PROSITE" id="PS50943">
    <property type="entry name" value="HTH_CROC1"/>
    <property type="match status" value="1"/>
</dbReference>